<feature type="domain" description="Nitroreductase" evidence="1">
    <location>
        <begin position="34"/>
        <end position="91"/>
    </location>
</feature>
<dbReference type="InterPro" id="IPR050461">
    <property type="entry name" value="Nitroreductase_HadB/RutE"/>
</dbReference>
<reference evidence="2" key="1">
    <citation type="submission" date="2020-05" db="EMBL/GenBank/DDBJ databases">
        <authorList>
            <person name="Chiriac C."/>
            <person name="Salcher M."/>
            <person name="Ghai R."/>
            <person name="Kavagutti S V."/>
        </authorList>
    </citation>
    <scope>NUCLEOTIDE SEQUENCE</scope>
</reference>
<dbReference type="GO" id="GO:0016491">
    <property type="term" value="F:oxidoreductase activity"/>
    <property type="evidence" value="ECO:0007669"/>
    <property type="project" value="InterPro"/>
</dbReference>
<name>A0A6J7L1D9_9ZZZZ</name>
<sequence length="178" mass="18871">MTATTESTSPGVPVSRAIDAQTASLLFHDAPTAYGFTDAPVSDAELAELYGLMRFGPTAMNSQPLRITFIRSDEAKARLLPLLAEGNRPKSLSAPVVAILAADSDFHEHLARFLPQVPGAKVKFADDAARTHAALFNATLQAGTGLESLLVVNLGHIAEGADNPRNPRHAYDEAVTVL</sequence>
<dbReference type="InterPro" id="IPR029479">
    <property type="entry name" value="Nitroreductase"/>
</dbReference>
<dbReference type="InterPro" id="IPR000415">
    <property type="entry name" value="Nitroreductase-like"/>
</dbReference>
<dbReference type="PANTHER" id="PTHR43543">
    <property type="entry name" value="MALONIC SEMIALDEHYDE REDUCTASE RUTE-RELATED"/>
    <property type="match status" value="1"/>
</dbReference>
<evidence type="ECO:0000259" key="1">
    <source>
        <dbReference type="Pfam" id="PF00881"/>
    </source>
</evidence>
<dbReference type="PANTHER" id="PTHR43543:SF1">
    <property type="entry name" value="MALONIC SEMIALDEHYDE REDUCTASE RUTE-RELATED"/>
    <property type="match status" value="1"/>
</dbReference>
<evidence type="ECO:0000313" key="2">
    <source>
        <dbReference type="EMBL" id="CAB4961841.1"/>
    </source>
</evidence>
<dbReference type="AlphaFoldDB" id="A0A6J7L1D9"/>
<proteinExistence type="predicted"/>
<dbReference type="SUPFAM" id="SSF55469">
    <property type="entry name" value="FMN-dependent nitroreductase-like"/>
    <property type="match status" value="1"/>
</dbReference>
<dbReference type="EMBL" id="CAFBNE010000080">
    <property type="protein sequence ID" value="CAB4961841.1"/>
    <property type="molecule type" value="Genomic_DNA"/>
</dbReference>
<dbReference type="Gene3D" id="3.40.109.10">
    <property type="entry name" value="NADH Oxidase"/>
    <property type="match status" value="1"/>
</dbReference>
<organism evidence="2">
    <name type="scientific">freshwater metagenome</name>
    <dbReference type="NCBI Taxonomy" id="449393"/>
    <lineage>
        <taxon>unclassified sequences</taxon>
        <taxon>metagenomes</taxon>
        <taxon>ecological metagenomes</taxon>
    </lineage>
</organism>
<protein>
    <submittedName>
        <fullName evidence="2">Unannotated protein</fullName>
    </submittedName>
</protein>
<gene>
    <name evidence="2" type="ORF">UFOPK3772_02258</name>
</gene>
<accession>A0A6J7L1D9</accession>
<dbReference type="Pfam" id="PF00881">
    <property type="entry name" value="Nitroreductase"/>
    <property type="match status" value="1"/>
</dbReference>